<name>A0A382RK00_9ZZZZ</name>
<feature type="non-terminal residue" evidence="3">
    <location>
        <position position="178"/>
    </location>
</feature>
<evidence type="ECO:0000256" key="2">
    <source>
        <dbReference type="ARBA" id="ARBA00023002"/>
    </source>
</evidence>
<dbReference type="SUPFAM" id="SSF51735">
    <property type="entry name" value="NAD(P)-binding Rossmann-fold domains"/>
    <property type="match status" value="1"/>
</dbReference>
<dbReference type="CDD" id="cd05233">
    <property type="entry name" value="SDR_c"/>
    <property type="match status" value="1"/>
</dbReference>
<dbReference type="PROSITE" id="PS00061">
    <property type="entry name" value="ADH_SHORT"/>
    <property type="match status" value="1"/>
</dbReference>
<dbReference type="EMBL" id="UINC01121966">
    <property type="protein sequence ID" value="SVC97485.1"/>
    <property type="molecule type" value="Genomic_DNA"/>
</dbReference>
<dbReference type="PANTHER" id="PTHR43008:SF4">
    <property type="entry name" value="CHAIN DEHYDROGENASE, PUTATIVE (AFU_ORTHOLOGUE AFUA_4G08710)-RELATED"/>
    <property type="match status" value="1"/>
</dbReference>
<dbReference type="GO" id="GO:0050664">
    <property type="term" value="F:oxidoreductase activity, acting on NAD(P)H, oxygen as acceptor"/>
    <property type="evidence" value="ECO:0007669"/>
    <property type="project" value="TreeGrafter"/>
</dbReference>
<dbReference type="Pfam" id="PF00106">
    <property type="entry name" value="adh_short"/>
    <property type="match status" value="1"/>
</dbReference>
<evidence type="ECO:0008006" key="4">
    <source>
        <dbReference type="Google" id="ProtNLM"/>
    </source>
</evidence>
<evidence type="ECO:0000313" key="3">
    <source>
        <dbReference type="EMBL" id="SVC97485.1"/>
    </source>
</evidence>
<dbReference type="InterPro" id="IPR036291">
    <property type="entry name" value="NAD(P)-bd_dom_sf"/>
</dbReference>
<protein>
    <recommendedName>
        <fullName evidence="4">Short-chain dehydrogenase/reductase SDR</fullName>
    </recommendedName>
</protein>
<dbReference type="AlphaFoldDB" id="A0A382RK00"/>
<dbReference type="PRINTS" id="PR00081">
    <property type="entry name" value="GDHRDH"/>
</dbReference>
<gene>
    <name evidence="3" type="ORF">METZ01_LOCUS350339</name>
</gene>
<dbReference type="InterPro" id="IPR002347">
    <property type="entry name" value="SDR_fam"/>
</dbReference>
<keyword evidence="2" id="KW-0560">Oxidoreductase</keyword>
<dbReference type="InterPro" id="IPR020904">
    <property type="entry name" value="Sc_DH/Rdtase_CS"/>
</dbReference>
<proteinExistence type="inferred from homology"/>
<dbReference type="Gene3D" id="3.40.50.720">
    <property type="entry name" value="NAD(P)-binding Rossmann-like Domain"/>
    <property type="match status" value="1"/>
</dbReference>
<organism evidence="3">
    <name type="scientific">marine metagenome</name>
    <dbReference type="NCBI Taxonomy" id="408172"/>
    <lineage>
        <taxon>unclassified sequences</taxon>
        <taxon>metagenomes</taxon>
        <taxon>ecological metagenomes</taxon>
    </lineage>
</organism>
<evidence type="ECO:0000256" key="1">
    <source>
        <dbReference type="ARBA" id="ARBA00006484"/>
    </source>
</evidence>
<accession>A0A382RK00</accession>
<comment type="similarity">
    <text evidence="1">Belongs to the short-chain dehydrogenases/reductases (SDR) family.</text>
</comment>
<reference evidence="3" key="1">
    <citation type="submission" date="2018-05" db="EMBL/GenBank/DDBJ databases">
        <authorList>
            <person name="Lanie J.A."/>
            <person name="Ng W.-L."/>
            <person name="Kazmierczak K.M."/>
            <person name="Andrzejewski T.M."/>
            <person name="Davidsen T.M."/>
            <person name="Wayne K.J."/>
            <person name="Tettelin H."/>
            <person name="Glass J.I."/>
            <person name="Rusch D."/>
            <person name="Podicherti R."/>
            <person name="Tsui H.-C.T."/>
            <person name="Winkler M.E."/>
        </authorList>
    </citation>
    <scope>NUCLEOTIDE SEQUENCE</scope>
</reference>
<sequence length="178" mass="18668">MGSGLHDGRVAIVTGAGSGIGRSVTERFVSEGGSVVAIDKDTDFIDWTESDDRIFPIVGDVTDGELNNRAVEQAKEVFGGLHAAVFNAGVPARCDILEGDMEIFDRTIAVNVRAVVLGIRATVPELLRTGNDGSIAVTASTSGLRGDPDMWAYNTSKAAVINLVRATAVDLGPRGIRV</sequence>
<dbReference type="PANTHER" id="PTHR43008">
    <property type="entry name" value="BENZIL REDUCTASE"/>
    <property type="match status" value="1"/>
</dbReference>